<reference evidence="8 9" key="1">
    <citation type="journal article" date="2015" name="Genome Announc.">
        <title>Expanding the biotechnology potential of lactobacilli through comparative genomics of 213 strains and associated genera.</title>
        <authorList>
            <person name="Sun Z."/>
            <person name="Harris H.M."/>
            <person name="McCann A."/>
            <person name="Guo C."/>
            <person name="Argimon S."/>
            <person name="Zhang W."/>
            <person name="Yang X."/>
            <person name="Jeffery I.B."/>
            <person name="Cooney J.C."/>
            <person name="Kagawa T.F."/>
            <person name="Liu W."/>
            <person name="Song Y."/>
            <person name="Salvetti E."/>
            <person name="Wrobel A."/>
            <person name="Rasinkangas P."/>
            <person name="Parkhill J."/>
            <person name="Rea M.C."/>
            <person name="O'Sullivan O."/>
            <person name="Ritari J."/>
            <person name="Douillard F.P."/>
            <person name="Paul Ross R."/>
            <person name="Yang R."/>
            <person name="Briner A.E."/>
            <person name="Felis G.E."/>
            <person name="de Vos W.M."/>
            <person name="Barrangou R."/>
            <person name="Klaenhammer T.R."/>
            <person name="Caufield P.W."/>
            <person name="Cui Y."/>
            <person name="Zhang H."/>
            <person name="O'Toole P.W."/>
        </authorList>
    </citation>
    <scope>NUCLEOTIDE SEQUENCE [LARGE SCALE GENOMIC DNA]</scope>
    <source>
        <strain evidence="8 9">DSM 20505</strain>
    </source>
</reference>
<dbReference type="InterPro" id="IPR016032">
    <property type="entry name" value="Sig_transdc_resp-reg_C-effctor"/>
</dbReference>
<organism evidence="8 9">
    <name type="scientific">Lacticaseibacillus sharpeae JCM 1186 = DSM 20505</name>
    <dbReference type="NCBI Taxonomy" id="1291052"/>
    <lineage>
        <taxon>Bacteria</taxon>
        <taxon>Bacillati</taxon>
        <taxon>Bacillota</taxon>
        <taxon>Bacilli</taxon>
        <taxon>Lactobacillales</taxon>
        <taxon>Lactobacillaceae</taxon>
        <taxon>Lacticaseibacillus</taxon>
    </lineage>
</organism>
<comment type="caution">
    <text evidence="8">The sequence shown here is derived from an EMBL/GenBank/DDBJ whole genome shotgun (WGS) entry which is preliminary data.</text>
</comment>
<evidence type="ECO:0000256" key="4">
    <source>
        <dbReference type="ARBA" id="ARBA00023163"/>
    </source>
</evidence>
<dbReference type="Pfam" id="PF00196">
    <property type="entry name" value="GerE"/>
    <property type="match status" value="1"/>
</dbReference>
<evidence type="ECO:0000256" key="2">
    <source>
        <dbReference type="ARBA" id="ARBA00023015"/>
    </source>
</evidence>
<dbReference type="RefSeq" id="WP_054678029.1">
    <property type="nucleotide sequence ID" value="NZ_AYYO01000037.1"/>
</dbReference>
<feature type="domain" description="Response regulatory" evidence="7">
    <location>
        <begin position="4"/>
        <end position="120"/>
    </location>
</feature>
<feature type="modified residue" description="4-aspartylphosphate" evidence="5">
    <location>
        <position position="55"/>
    </location>
</feature>
<dbReference type="EMBL" id="AYYO01000037">
    <property type="protein sequence ID" value="KRM54998.1"/>
    <property type="molecule type" value="Genomic_DNA"/>
</dbReference>
<evidence type="ECO:0000313" key="8">
    <source>
        <dbReference type="EMBL" id="KRM54998.1"/>
    </source>
</evidence>
<keyword evidence="3" id="KW-0238">DNA-binding</keyword>
<dbReference type="Pfam" id="PF00072">
    <property type="entry name" value="Response_reg"/>
    <property type="match status" value="1"/>
</dbReference>
<dbReference type="InterPro" id="IPR058245">
    <property type="entry name" value="NreC/VraR/RcsB-like_REC"/>
</dbReference>
<dbReference type="PROSITE" id="PS50043">
    <property type="entry name" value="HTH_LUXR_2"/>
    <property type="match status" value="1"/>
</dbReference>
<dbReference type="AlphaFoldDB" id="A0A0R1ZTD0"/>
<evidence type="ECO:0000259" key="6">
    <source>
        <dbReference type="PROSITE" id="PS50043"/>
    </source>
</evidence>
<feature type="domain" description="HTH luxR-type" evidence="6">
    <location>
        <begin position="139"/>
        <end position="204"/>
    </location>
</feature>
<accession>A0A0R1ZTD0</accession>
<dbReference type="STRING" id="1291052.FC18_GL001705"/>
<dbReference type="PROSITE" id="PS50110">
    <property type="entry name" value="RESPONSE_REGULATORY"/>
    <property type="match status" value="1"/>
</dbReference>
<dbReference type="CDD" id="cd17535">
    <property type="entry name" value="REC_NarL-like"/>
    <property type="match status" value="1"/>
</dbReference>
<proteinExistence type="predicted"/>
<dbReference type="SMART" id="SM00421">
    <property type="entry name" value="HTH_LUXR"/>
    <property type="match status" value="1"/>
</dbReference>
<protein>
    <submittedName>
        <fullName evidence="8">Chemotaxis protein CheY</fullName>
    </submittedName>
</protein>
<name>A0A0R1ZTD0_9LACO</name>
<evidence type="ECO:0000256" key="3">
    <source>
        <dbReference type="ARBA" id="ARBA00023125"/>
    </source>
</evidence>
<dbReference type="OrthoDB" id="9759232at2"/>
<dbReference type="PATRIC" id="fig|1291052.5.peg.1744"/>
<dbReference type="InterPro" id="IPR001789">
    <property type="entry name" value="Sig_transdc_resp-reg_receiver"/>
</dbReference>
<keyword evidence="4" id="KW-0804">Transcription</keyword>
<dbReference type="Gene3D" id="3.40.50.2300">
    <property type="match status" value="1"/>
</dbReference>
<keyword evidence="9" id="KW-1185">Reference proteome</keyword>
<dbReference type="SUPFAM" id="SSF52172">
    <property type="entry name" value="CheY-like"/>
    <property type="match status" value="1"/>
</dbReference>
<dbReference type="InterPro" id="IPR039420">
    <property type="entry name" value="WalR-like"/>
</dbReference>
<dbReference type="SUPFAM" id="SSF46894">
    <property type="entry name" value="C-terminal effector domain of the bipartite response regulators"/>
    <property type="match status" value="1"/>
</dbReference>
<gene>
    <name evidence="8" type="ORF">FC18_GL001705</name>
</gene>
<evidence type="ECO:0000259" key="7">
    <source>
        <dbReference type="PROSITE" id="PS50110"/>
    </source>
</evidence>
<dbReference type="GO" id="GO:0003677">
    <property type="term" value="F:DNA binding"/>
    <property type="evidence" value="ECO:0007669"/>
    <property type="project" value="UniProtKB-KW"/>
</dbReference>
<keyword evidence="2" id="KW-0805">Transcription regulation</keyword>
<evidence type="ECO:0000313" key="9">
    <source>
        <dbReference type="Proteomes" id="UP000051679"/>
    </source>
</evidence>
<dbReference type="GO" id="GO:0006355">
    <property type="term" value="P:regulation of DNA-templated transcription"/>
    <property type="evidence" value="ECO:0007669"/>
    <property type="project" value="InterPro"/>
</dbReference>
<keyword evidence="1 5" id="KW-0597">Phosphoprotein</keyword>
<dbReference type="Proteomes" id="UP000051679">
    <property type="component" value="Unassembled WGS sequence"/>
</dbReference>
<dbReference type="PRINTS" id="PR00038">
    <property type="entry name" value="HTHLUXR"/>
</dbReference>
<dbReference type="InterPro" id="IPR000792">
    <property type="entry name" value="Tscrpt_reg_LuxR_C"/>
</dbReference>
<dbReference type="SMART" id="SM00448">
    <property type="entry name" value="REC"/>
    <property type="match status" value="1"/>
</dbReference>
<dbReference type="CDD" id="cd06170">
    <property type="entry name" value="LuxR_C_like"/>
    <property type="match status" value="1"/>
</dbReference>
<evidence type="ECO:0000256" key="1">
    <source>
        <dbReference type="ARBA" id="ARBA00022553"/>
    </source>
</evidence>
<dbReference type="GO" id="GO:0000160">
    <property type="term" value="P:phosphorelay signal transduction system"/>
    <property type="evidence" value="ECO:0007669"/>
    <property type="project" value="InterPro"/>
</dbReference>
<dbReference type="InterPro" id="IPR011006">
    <property type="entry name" value="CheY-like_superfamily"/>
</dbReference>
<sequence>MSLKILIVDDHQILRTGLRMIMATEPDLDVVGEAVDGQSGLAAIAELHPDVVLTDIRMPGMDGITMLTELRKTQPDLPVVVLTTFDDQQPIQAAMRLGARGFLLKDATADTIIATVRGAAAGKTFLEPAVLTKAFASSESETSVALTDREHEILSLVAQGSRNIDIADQLHLSERIIKLHLTAVYTKLGVFSRAEAVAAAIKQGLI</sequence>
<evidence type="ECO:0000256" key="5">
    <source>
        <dbReference type="PROSITE-ProRule" id="PRU00169"/>
    </source>
</evidence>
<dbReference type="PANTHER" id="PTHR43214">
    <property type="entry name" value="TWO-COMPONENT RESPONSE REGULATOR"/>
    <property type="match status" value="1"/>
</dbReference>